<accession>A0A9W4E0A2</accession>
<feature type="compositionally biased region" description="Low complexity" evidence="1">
    <location>
        <begin position="36"/>
        <end position="54"/>
    </location>
</feature>
<proteinExistence type="predicted"/>
<feature type="compositionally biased region" description="Polar residues" evidence="1">
    <location>
        <begin position="191"/>
        <end position="204"/>
    </location>
</feature>
<sequence>MRRSAPPRPRRCPRGGGTPGSAPGLCSGSRCRRRPTPTTTRRPPRSARPSSPSSRVPPPSPRPPTPSRSRSPPPSARRPSSARSPTWASPSRRSSPPTPVVRPPPRGRAWRRTATTPGLPAGGPARTEHPPPDGDDPHPGGGPAAQFPAPPVLALRGTRHEPTTVARRRTATPQGREELRAQPPTHRWSGCDSNSPLRPVTTRTPLAGRPRSSPRP</sequence>
<feature type="compositionally biased region" description="Low complexity" evidence="1">
    <location>
        <begin position="77"/>
        <end position="95"/>
    </location>
</feature>
<dbReference type="AlphaFoldDB" id="A0A9W4E0A2"/>
<dbReference type="EMBL" id="CAJSLV010000122">
    <property type="protein sequence ID" value="CAG6399213.1"/>
    <property type="molecule type" value="Genomic_DNA"/>
</dbReference>
<feature type="compositionally biased region" description="Basic and acidic residues" evidence="1">
    <location>
        <begin position="126"/>
        <end position="138"/>
    </location>
</feature>
<evidence type="ECO:0000313" key="3">
    <source>
        <dbReference type="Proteomes" id="UP001152519"/>
    </source>
</evidence>
<feature type="region of interest" description="Disordered" evidence="1">
    <location>
        <begin position="1"/>
        <end position="216"/>
    </location>
</feature>
<feature type="compositionally biased region" description="Basic residues" evidence="1">
    <location>
        <begin position="1"/>
        <end position="13"/>
    </location>
</feature>
<feature type="compositionally biased region" description="Pro residues" evidence="1">
    <location>
        <begin position="96"/>
        <end position="106"/>
    </location>
</feature>
<name>A0A9W4E0A2_9ACTN</name>
<dbReference type="Proteomes" id="UP001152519">
    <property type="component" value="Unassembled WGS sequence"/>
</dbReference>
<evidence type="ECO:0000256" key="1">
    <source>
        <dbReference type="SAM" id="MobiDB-lite"/>
    </source>
</evidence>
<reference evidence="2" key="1">
    <citation type="submission" date="2021-05" db="EMBL/GenBank/DDBJ databases">
        <authorList>
            <person name="Arsene-Ploetze F."/>
        </authorList>
    </citation>
    <scope>NUCLEOTIDE SEQUENCE</scope>
    <source>
        <strain evidence="2">DSM 42138</strain>
    </source>
</reference>
<feature type="compositionally biased region" description="Pro residues" evidence="1">
    <location>
        <begin position="55"/>
        <end position="76"/>
    </location>
</feature>
<organism evidence="2 3">
    <name type="scientific">Actinacidiphila cocklensis</name>
    <dbReference type="NCBI Taxonomy" id="887465"/>
    <lineage>
        <taxon>Bacteria</taxon>
        <taxon>Bacillati</taxon>
        <taxon>Actinomycetota</taxon>
        <taxon>Actinomycetes</taxon>
        <taxon>Kitasatosporales</taxon>
        <taxon>Streptomycetaceae</taxon>
        <taxon>Actinacidiphila</taxon>
    </lineage>
</organism>
<evidence type="ECO:0000313" key="2">
    <source>
        <dbReference type="EMBL" id="CAG6399213.1"/>
    </source>
</evidence>
<keyword evidence="3" id="KW-1185">Reference proteome</keyword>
<comment type="caution">
    <text evidence="2">The sequence shown here is derived from an EMBL/GenBank/DDBJ whole genome shotgun (WGS) entry which is preliminary data.</text>
</comment>
<gene>
    <name evidence="2" type="ORF">SCOCK_870009</name>
</gene>
<protein>
    <submittedName>
        <fullName evidence="2">Uncharacterized protein</fullName>
    </submittedName>
</protein>